<dbReference type="InterPro" id="IPR051014">
    <property type="entry name" value="Cation_Transport_ATPase_IB"/>
</dbReference>
<feature type="domain" description="P-type ATPase A" evidence="9">
    <location>
        <begin position="2"/>
        <end position="94"/>
    </location>
</feature>
<dbReference type="GO" id="GO:0016463">
    <property type="term" value="F:P-type zinc transporter activity"/>
    <property type="evidence" value="ECO:0007669"/>
    <property type="project" value="UniProtKB-EC"/>
</dbReference>
<gene>
    <name evidence="10" type="ORF">DCK97_25225</name>
</gene>
<dbReference type="Gene3D" id="2.70.150.10">
    <property type="entry name" value="Calcium-transporting ATPase, cytoplasmic transduction domain A"/>
    <property type="match status" value="1"/>
</dbReference>
<feature type="non-terminal residue" evidence="10">
    <location>
        <position position="1"/>
    </location>
</feature>
<dbReference type="GO" id="GO:0016887">
    <property type="term" value="F:ATP hydrolysis activity"/>
    <property type="evidence" value="ECO:0007669"/>
    <property type="project" value="InterPro"/>
</dbReference>
<dbReference type="InterPro" id="IPR059000">
    <property type="entry name" value="ATPase_P-type_domA"/>
</dbReference>
<evidence type="ECO:0000313" key="10">
    <source>
        <dbReference type="EMBL" id="HAE50720.1"/>
    </source>
</evidence>
<keyword evidence="4 8" id="KW-1133">Transmembrane helix</keyword>
<dbReference type="EC" id="7.2.2.12" evidence="6"/>
<evidence type="ECO:0000256" key="8">
    <source>
        <dbReference type="SAM" id="Phobius"/>
    </source>
</evidence>
<sequence>VAADGSVREVPAADLAVGDHVLVRPGDRVPADGAVIKGAALIDESPVNGESVPREKLTGDDVFAGTVVQDRAITIRVTAAAADNTIARVVRLVEEAQEAKAPVARFIDRFARIYMPIAVGLALATAVLPPLLAGADWSVWIYRGLALLLIACPCALV</sequence>
<dbReference type="AlphaFoldDB" id="A0A3B9ISJ2"/>
<reference evidence="10 11" key="1">
    <citation type="journal article" date="2018" name="Nat. Biotechnol.">
        <title>A standardized bacterial taxonomy based on genome phylogeny substantially revises the tree of life.</title>
        <authorList>
            <person name="Parks D.H."/>
            <person name="Chuvochina M."/>
            <person name="Waite D.W."/>
            <person name="Rinke C."/>
            <person name="Skarshewski A."/>
            <person name="Chaumeil P.A."/>
            <person name="Hugenholtz P."/>
        </authorList>
    </citation>
    <scope>NUCLEOTIDE SEQUENCE [LARGE SCALE GENOMIC DNA]</scope>
    <source>
        <strain evidence="10">UBA8739</strain>
    </source>
</reference>
<evidence type="ECO:0000256" key="1">
    <source>
        <dbReference type="ARBA" id="ARBA00004370"/>
    </source>
</evidence>
<evidence type="ECO:0000256" key="5">
    <source>
        <dbReference type="ARBA" id="ARBA00023136"/>
    </source>
</evidence>
<feature type="transmembrane region" description="Helical" evidence="8">
    <location>
        <begin position="139"/>
        <end position="156"/>
    </location>
</feature>
<dbReference type="InterPro" id="IPR008250">
    <property type="entry name" value="ATPase_P-typ_transduc_dom_A_sf"/>
</dbReference>
<keyword evidence="3 8" id="KW-0812">Transmembrane</keyword>
<dbReference type="EMBL" id="DMAI01000411">
    <property type="protein sequence ID" value="HAE50720.1"/>
    <property type="molecule type" value="Genomic_DNA"/>
</dbReference>
<dbReference type="Proteomes" id="UP000257706">
    <property type="component" value="Unassembled WGS sequence"/>
</dbReference>
<organism evidence="10 11">
    <name type="scientific">Tistrella mobilis</name>
    <dbReference type="NCBI Taxonomy" id="171437"/>
    <lineage>
        <taxon>Bacteria</taxon>
        <taxon>Pseudomonadati</taxon>
        <taxon>Pseudomonadota</taxon>
        <taxon>Alphaproteobacteria</taxon>
        <taxon>Geminicoccales</taxon>
        <taxon>Geminicoccaceae</taxon>
        <taxon>Tistrella</taxon>
    </lineage>
</organism>
<evidence type="ECO:0000256" key="6">
    <source>
        <dbReference type="ARBA" id="ARBA00039097"/>
    </source>
</evidence>
<dbReference type="GO" id="GO:0016020">
    <property type="term" value="C:membrane"/>
    <property type="evidence" value="ECO:0007669"/>
    <property type="project" value="UniProtKB-SubCell"/>
</dbReference>
<dbReference type="NCBIfam" id="TIGR01494">
    <property type="entry name" value="ATPase_P-type"/>
    <property type="match status" value="1"/>
</dbReference>
<feature type="transmembrane region" description="Helical" evidence="8">
    <location>
        <begin position="113"/>
        <end position="133"/>
    </location>
</feature>
<proteinExistence type="inferred from homology"/>
<accession>A0A3B9ISJ2</accession>
<protein>
    <recommendedName>
        <fullName evidence="6">P-type Zn(2+) transporter</fullName>
        <ecNumber evidence="6">7.2.2.12</ecNumber>
    </recommendedName>
</protein>
<feature type="non-terminal residue" evidence="10">
    <location>
        <position position="157"/>
    </location>
</feature>
<dbReference type="SUPFAM" id="SSF81665">
    <property type="entry name" value="Calcium ATPase, transmembrane domain M"/>
    <property type="match status" value="1"/>
</dbReference>
<dbReference type="Pfam" id="PF00122">
    <property type="entry name" value="E1-E2_ATPase"/>
    <property type="match status" value="1"/>
</dbReference>
<comment type="subcellular location">
    <subcellularLocation>
        <location evidence="1">Membrane</location>
    </subcellularLocation>
</comment>
<keyword evidence="5 8" id="KW-0472">Membrane</keyword>
<comment type="caution">
    <text evidence="10">The sequence shown here is derived from an EMBL/GenBank/DDBJ whole genome shotgun (WGS) entry which is preliminary data.</text>
</comment>
<evidence type="ECO:0000256" key="2">
    <source>
        <dbReference type="ARBA" id="ARBA00006024"/>
    </source>
</evidence>
<dbReference type="FunFam" id="2.70.150.10:FF:000002">
    <property type="entry name" value="Copper-transporting ATPase 1, putative"/>
    <property type="match status" value="1"/>
</dbReference>
<dbReference type="GO" id="GO:0015086">
    <property type="term" value="F:cadmium ion transmembrane transporter activity"/>
    <property type="evidence" value="ECO:0007669"/>
    <property type="project" value="TreeGrafter"/>
</dbReference>
<name>A0A3B9ISJ2_9PROT</name>
<evidence type="ECO:0000259" key="9">
    <source>
        <dbReference type="Pfam" id="PF00122"/>
    </source>
</evidence>
<dbReference type="InterPro" id="IPR001757">
    <property type="entry name" value="P_typ_ATPase"/>
</dbReference>
<dbReference type="PANTHER" id="PTHR48085">
    <property type="entry name" value="CADMIUM/ZINC-TRANSPORTING ATPASE HMA2-RELATED"/>
    <property type="match status" value="1"/>
</dbReference>
<dbReference type="InterPro" id="IPR023298">
    <property type="entry name" value="ATPase_P-typ_TM_dom_sf"/>
</dbReference>
<comment type="catalytic activity">
    <reaction evidence="7">
        <text>Zn(2+)(in) + ATP + H2O = Zn(2+)(out) + ADP + phosphate + H(+)</text>
        <dbReference type="Rhea" id="RHEA:20621"/>
        <dbReference type="ChEBI" id="CHEBI:15377"/>
        <dbReference type="ChEBI" id="CHEBI:15378"/>
        <dbReference type="ChEBI" id="CHEBI:29105"/>
        <dbReference type="ChEBI" id="CHEBI:30616"/>
        <dbReference type="ChEBI" id="CHEBI:43474"/>
        <dbReference type="ChEBI" id="CHEBI:456216"/>
        <dbReference type="EC" id="7.2.2.12"/>
    </reaction>
</comment>
<evidence type="ECO:0000256" key="3">
    <source>
        <dbReference type="ARBA" id="ARBA00022692"/>
    </source>
</evidence>
<dbReference type="SUPFAM" id="SSF81653">
    <property type="entry name" value="Calcium ATPase, transduction domain A"/>
    <property type="match status" value="1"/>
</dbReference>
<evidence type="ECO:0000256" key="4">
    <source>
        <dbReference type="ARBA" id="ARBA00022989"/>
    </source>
</evidence>
<comment type="similarity">
    <text evidence="2">Belongs to the cation transport ATPase (P-type) (TC 3.A.3) family. Type IB subfamily.</text>
</comment>
<evidence type="ECO:0000256" key="7">
    <source>
        <dbReference type="ARBA" id="ARBA00047308"/>
    </source>
</evidence>
<dbReference type="PANTHER" id="PTHR48085:SF5">
    <property type="entry name" value="CADMIUM_ZINC-TRANSPORTING ATPASE HMA4-RELATED"/>
    <property type="match status" value="1"/>
</dbReference>
<dbReference type="GO" id="GO:0005524">
    <property type="term" value="F:ATP binding"/>
    <property type="evidence" value="ECO:0007669"/>
    <property type="project" value="InterPro"/>
</dbReference>
<evidence type="ECO:0000313" key="11">
    <source>
        <dbReference type="Proteomes" id="UP000257706"/>
    </source>
</evidence>